<dbReference type="RefSeq" id="XP_019055285.1">
    <property type="nucleotide sequence ID" value="XM_019199740.1"/>
</dbReference>
<reference evidence="3" key="1">
    <citation type="submission" date="2025-08" db="UniProtKB">
        <authorList>
            <consortium name="RefSeq"/>
        </authorList>
    </citation>
    <scope>IDENTIFICATION</scope>
</reference>
<dbReference type="GeneID" id="109115550"/>
<protein>
    <submittedName>
        <fullName evidence="3">Uncharacterized protein LOC109115550</fullName>
    </submittedName>
</protein>
<dbReference type="STRING" id="4432.A0A1U8QB34"/>
<accession>A0A1U8QB34</accession>
<evidence type="ECO:0000313" key="3">
    <source>
        <dbReference type="RefSeq" id="XP_019055285.1"/>
    </source>
</evidence>
<feature type="domain" description="Reverse transcriptase Ty1/copia-type" evidence="1">
    <location>
        <begin position="2"/>
        <end position="182"/>
    </location>
</feature>
<keyword evidence="2" id="KW-1185">Reference proteome</keyword>
<evidence type="ECO:0000313" key="2">
    <source>
        <dbReference type="Proteomes" id="UP000189703"/>
    </source>
</evidence>
<dbReference type="SUPFAM" id="SSF56672">
    <property type="entry name" value="DNA/RNA polymerases"/>
    <property type="match status" value="1"/>
</dbReference>
<dbReference type="InterPro" id="IPR043502">
    <property type="entry name" value="DNA/RNA_pol_sf"/>
</dbReference>
<proteinExistence type="predicted"/>
<dbReference type="PANTHER" id="PTHR11439">
    <property type="entry name" value="GAG-POL-RELATED RETROTRANSPOSON"/>
    <property type="match status" value="1"/>
</dbReference>
<dbReference type="InParanoid" id="A0A1U8QB34"/>
<dbReference type="Pfam" id="PF07727">
    <property type="entry name" value="RVT_2"/>
    <property type="match status" value="1"/>
</dbReference>
<sequence>MTSVRVLLSLVVSYDWPLYQFDVKNAFLNSDLTEEVYMSLPLGIYGKEMQGKVCRLKKSLYSLKQSPRVWFDKFRVALIQFGYTQTQSDHTLFVKKKDTLVIFLIVYVDDIVVTSNDIEEVSALKKFLSSKFEIKDLGELWYFLGIEVARSKEGIFISQRKYVLDLLTETGKLGTKPASTPIDVNHKLSTNDGELLADRGVFQRLLGKLLYLYMTRLDISYAMSVISQFMHAPRETHMTTAKKVLCYLKGTPVKGILFAKHRHMKIEVYTNANWVGNVDGRRSTLGYCAMVAGDIVSWSSKKQTVVARSSSKAKYRAMAHGVSELIWLKSLLNEMGVSCGSPVLFTNHIGGYTSAQPVPNQHEPNLLQENNEQ</sequence>
<dbReference type="KEGG" id="nnu:109115550"/>
<dbReference type="AlphaFoldDB" id="A0A1U8QB34"/>
<dbReference type="PANTHER" id="PTHR11439:SF467">
    <property type="entry name" value="INTEGRASE CATALYTIC DOMAIN-CONTAINING PROTEIN"/>
    <property type="match status" value="1"/>
</dbReference>
<dbReference type="InterPro" id="IPR013103">
    <property type="entry name" value="RVT_2"/>
</dbReference>
<evidence type="ECO:0000259" key="1">
    <source>
        <dbReference type="Pfam" id="PF07727"/>
    </source>
</evidence>
<dbReference type="OrthoDB" id="414945at2759"/>
<dbReference type="CDD" id="cd09272">
    <property type="entry name" value="RNase_HI_RT_Ty1"/>
    <property type="match status" value="1"/>
</dbReference>
<dbReference type="OMA" id="MHAPRET"/>
<dbReference type="Proteomes" id="UP000189703">
    <property type="component" value="Unplaced"/>
</dbReference>
<organism evidence="2 3">
    <name type="scientific">Nelumbo nucifera</name>
    <name type="common">Sacred lotus</name>
    <dbReference type="NCBI Taxonomy" id="4432"/>
    <lineage>
        <taxon>Eukaryota</taxon>
        <taxon>Viridiplantae</taxon>
        <taxon>Streptophyta</taxon>
        <taxon>Embryophyta</taxon>
        <taxon>Tracheophyta</taxon>
        <taxon>Spermatophyta</taxon>
        <taxon>Magnoliopsida</taxon>
        <taxon>Proteales</taxon>
        <taxon>Nelumbonaceae</taxon>
        <taxon>Nelumbo</taxon>
    </lineage>
</organism>
<name>A0A1U8QB34_NELNU</name>
<gene>
    <name evidence="3" type="primary">LOC109115550</name>
</gene>